<feature type="domain" description="CSD" evidence="3">
    <location>
        <begin position="1"/>
        <end position="65"/>
    </location>
</feature>
<dbReference type="InterPro" id="IPR050181">
    <property type="entry name" value="Cold_shock_domain"/>
</dbReference>
<dbReference type="PRINTS" id="PR00050">
    <property type="entry name" value="COLDSHOCK"/>
</dbReference>
<organism evidence="4 5">
    <name type="scientific">Actinomadura madurae</name>
    <dbReference type="NCBI Taxonomy" id="1993"/>
    <lineage>
        <taxon>Bacteria</taxon>
        <taxon>Bacillati</taxon>
        <taxon>Actinomycetota</taxon>
        <taxon>Actinomycetes</taxon>
        <taxon>Streptosporangiales</taxon>
        <taxon>Thermomonosporaceae</taxon>
        <taxon>Actinomadura</taxon>
    </lineage>
</organism>
<protein>
    <submittedName>
        <fullName evidence="4">Cold shock protein, CspA family</fullName>
    </submittedName>
</protein>
<feature type="compositionally biased region" description="Pro residues" evidence="1">
    <location>
        <begin position="70"/>
        <end position="83"/>
    </location>
</feature>
<dbReference type="InterPro" id="IPR002059">
    <property type="entry name" value="CSP_DNA-bd"/>
</dbReference>
<dbReference type="SMART" id="SM00357">
    <property type="entry name" value="CSP"/>
    <property type="match status" value="1"/>
</dbReference>
<keyword evidence="5" id="KW-1185">Reference proteome</keyword>
<dbReference type="InterPro" id="IPR011129">
    <property type="entry name" value="CSD"/>
</dbReference>
<dbReference type="STRING" id="1993.SAMN04489713_11772"/>
<dbReference type="EMBL" id="FOVH01000017">
    <property type="protein sequence ID" value="SFP75692.1"/>
    <property type="molecule type" value="Genomic_DNA"/>
</dbReference>
<sequence>MAEGSVRWFNDERGFGVIQQDGGPELRVQYLDIQRNGYKTLEAGERVSFDVRRDVHGLHAVTVTPLGTSAPPPPAPPPRPTSTPVPGWRRALGHALMALCIASFVAFFVSIFMSIEWGALFLPSAFALGYLSVTLTGD</sequence>
<dbReference type="AlphaFoldDB" id="A0A1I5SY19"/>
<keyword evidence="2" id="KW-0472">Membrane</keyword>
<gene>
    <name evidence="4" type="ORF">SAMN04489713_11772</name>
</gene>
<dbReference type="PROSITE" id="PS51857">
    <property type="entry name" value="CSD_2"/>
    <property type="match status" value="1"/>
</dbReference>
<dbReference type="Pfam" id="PF00313">
    <property type="entry name" value="CSD"/>
    <property type="match status" value="1"/>
</dbReference>
<dbReference type="InterPro" id="IPR012340">
    <property type="entry name" value="NA-bd_OB-fold"/>
</dbReference>
<dbReference type="InParanoid" id="A0A1I5SY19"/>
<accession>A0A1I5SY19</accession>
<evidence type="ECO:0000256" key="1">
    <source>
        <dbReference type="SAM" id="MobiDB-lite"/>
    </source>
</evidence>
<evidence type="ECO:0000256" key="2">
    <source>
        <dbReference type="SAM" id="Phobius"/>
    </source>
</evidence>
<evidence type="ECO:0000313" key="5">
    <source>
        <dbReference type="Proteomes" id="UP000183413"/>
    </source>
</evidence>
<evidence type="ECO:0000313" key="4">
    <source>
        <dbReference type="EMBL" id="SFP75692.1"/>
    </source>
</evidence>
<keyword evidence="2" id="KW-1133">Transmembrane helix</keyword>
<dbReference type="Proteomes" id="UP000183413">
    <property type="component" value="Unassembled WGS sequence"/>
</dbReference>
<proteinExistence type="predicted"/>
<dbReference type="CDD" id="cd04458">
    <property type="entry name" value="CSP_CDS"/>
    <property type="match status" value="1"/>
</dbReference>
<dbReference type="SUPFAM" id="SSF50249">
    <property type="entry name" value="Nucleic acid-binding proteins"/>
    <property type="match status" value="1"/>
</dbReference>
<dbReference type="PANTHER" id="PTHR11544">
    <property type="entry name" value="COLD SHOCK DOMAIN CONTAINING PROTEINS"/>
    <property type="match status" value="1"/>
</dbReference>
<dbReference type="eggNOG" id="COG1278">
    <property type="taxonomic scope" value="Bacteria"/>
</dbReference>
<dbReference type="Gene3D" id="2.40.50.140">
    <property type="entry name" value="Nucleic acid-binding proteins"/>
    <property type="match status" value="1"/>
</dbReference>
<dbReference type="RefSeq" id="WP_021593952.1">
    <property type="nucleotide sequence ID" value="NZ_FOVH01000017.1"/>
</dbReference>
<dbReference type="GO" id="GO:0003676">
    <property type="term" value="F:nucleic acid binding"/>
    <property type="evidence" value="ECO:0007669"/>
    <property type="project" value="InterPro"/>
</dbReference>
<feature type="region of interest" description="Disordered" evidence="1">
    <location>
        <begin position="63"/>
        <end position="86"/>
    </location>
</feature>
<keyword evidence="2" id="KW-0812">Transmembrane</keyword>
<feature type="transmembrane region" description="Helical" evidence="2">
    <location>
        <begin position="91"/>
        <end position="113"/>
    </location>
</feature>
<reference evidence="4 5" key="1">
    <citation type="submission" date="2016-10" db="EMBL/GenBank/DDBJ databases">
        <authorList>
            <person name="de Groot N.N."/>
        </authorList>
    </citation>
    <scope>NUCLEOTIDE SEQUENCE [LARGE SCALE GENOMIC DNA]</scope>
    <source>
        <strain evidence="4 5">DSM 43067</strain>
    </source>
</reference>
<name>A0A1I5SY19_9ACTN</name>
<evidence type="ECO:0000259" key="3">
    <source>
        <dbReference type="PROSITE" id="PS51857"/>
    </source>
</evidence>